<dbReference type="InterPro" id="IPR003760">
    <property type="entry name" value="PnrA-like"/>
</dbReference>
<dbReference type="Proteomes" id="UP000019265">
    <property type="component" value="Chromosome"/>
</dbReference>
<keyword evidence="6" id="KW-0449">Lipoprotein</keyword>
<proteinExistence type="inferred from homology"/>
<dbReference type="KEGG" id="ssab:SSABA_v1c00770"/>
<name>W6AIF8_9MOLU</name>
<protein>
    <submittedName>
        <fullName evidence="9">Ribose/galactose ABC transporter substrate-binding protein</fullName>
    </submittedName>
</protein>
<dbReference type="InterPro" id="IPR028082">
    <property type="entry name" value="Peripla_BP_I"/>
</dbReference>
<keyword evidence="10" id="KW-1185">Reference proteome</keyword>
<evidence type="ECO:0000256" key="3">
    <source>
        <dbReference type="ARBA" id="ARBA00022475"/>
    </source>
</evidence>
<organism evidence="9 10">
    <name type="scientific">Spiroplasma sabaudiense Ar-1343</name>
    <dbReference type="NCBI Taxonomy" id="1276257"/>
    <lineage>
        <taxon>Bacteria</taxon>
        <taxon>Bacillati</taxon>
        <taxon>Mycoplasmatota</taxon>
        <taxon>Mollicutes</taxon>
        <taxon>Entomoplasmatales</taxon>
        <taxon>Spiroplasmataceae</taxon>
        <taxon>Spiroplasma</taxon>
    </lineage>
</organism>
<feature type="signal peptide" evidence="7">
    <location>
        <begin position="1"/>
        <end position="23"/>
    </location>
</feature>
<dbReference type="InterPro" id="IPR050957">
    <property type="entry name" value="BMP_lipoprotein"/>
</dbReference>
<evidence type="ECO:0000256" key="7">
    <source>
        <dbReference type="SAM" id="SignalP"/>
    </source>
</evidence>
<keyword evidence="3" id="KW-1003">Cell membrane</keyword>
<reference evidence="9 10" key="1">
    <citation type="journal article" date="2014" name="Genome Biol. Evol.">
        <title>Molecular evolution of the substrate utilization strategies and putative virulence factors in mosquito-associated Spiroplasma species.</title>
        <authorList>
            <person name="Chang T.H."/>
            <person name="Lo W.S."/>
            <person name="Ku C."/>
            <person name="Chen L.L."/>
            <person name="Kuo C.H."/>
        </authorList>
    </citation>
    <scope>NUCLEOTIDE SEQUENCE [LARGE SCALE GENOMIC DNA]</scope>
    <source>
        <strain evidence="9">Ar-1343</strain>
    </source>
</reference>
<feature type="domain" description="ABC transporter substrate-binding protein PnrA-like" evidence="8">
    <location>
        <begin position="249"/>
        <end position="344"/>
    </location>
</feature>
<accession>W6AIF8</accession>
<dbReference type="PATRIC" id="fig|1276257.3.peg.79"/>
<dbReference type="InterPro" id="IPR054816">
    <property type="entry name" value="Lipoprotein_mollicutes-type_CS"/>
</dbReference>
<dbReference type="eggNOG" id="COG1744">
    <property type="taxonomic scope" value="Bacteria"/>
</dbReference>
<dbReference type="HOGENOM" id="CLU_046544_0_0_14"/>
<evidence type="ECO:0000313" key="10">
    <source>
        <dbReference type="Proteomes" id="UP000019265"/>
    </source>
</evidence>
<dbReference type="RefSeq" id="WP_025250629.1">
    <property type="nucleotide sequence ID" value="NZ_CP006934.1"/>
</dbReference>
<dbReference type="SUPFAM" id="SSF53822">
    <property type="entry name" value="Periplasmic binding protein-like I"/>
    <property type="match status" value="1"/>
</dbReference>
<evidence type="ECO:0000256" key="5">
    <source>
        <dbReference type="ARBA" id="ARBA00023136"/>
    </source>
</evidence>
<dbReference type="PANTHER" id="PTHR34296">
    <property type="entry name" value="TRANSCRIPTIONAL ACTIVATOR PROTEIN MED"/>
    <property type="match status" value="1"/>
</dbReference>
<evidence type="ECO:0000256" key="6">
    <source>
        <dbReference type="ARBA" id="ARBA00023288"/>
    </source>
</evidence>
<dbReference type="GO" id="GO:0005886">
    <property type="term" value="C:plasma membrane"/>
    <property type="evidence" value="ECO:0007669"/>
    <property type="project" value="UniProtKB-SubCell"/>
</dbReference>
<dbReference type="EMBL" id="CP006934">
    <property type="protein sequence ID" value="AHI53489.1"/>
    <property type="molecule type" value="Genomic_DNA"/>
</dbReference>
<evidence type="ECO:0000259" key="8">
    <source>
        <dbReference type="Pfam" id="PF02608"/>
    </source>
</evidence>
<comment type="subcellular location">
    <subcellularLocation>
        <location evidence="1">Cell membrane</location>
        <topology evidence="1">Lipid-anchor</topology>
    </subcellularLocation>
</comment>
<feature type="domain" description="ABC transporter substrate-binding protein PnrA-like" evidence="8">
    <location>
        <begin position="37"/>
        <end position="154"/>
    </location>
</feature>
<keyword evidence="4 7" id="KW-0732">Signal</keyword>
<sequence length="431" mass="46775">MKKLLSIIASSALVTTSVTSVVACGNNKFTDIFLISDVGRINDKSFNESAYDGANKFLNEQLSITDQKISYLLPTTTSEIEKQYDTARNNGAKTLLLPGFAHQEHVDHAQEVIKDSGTAILLDGSSNDNKDVIGVQFNSEMSGFYAGVASILYMIGQGERDIKLSAYGGLHNPTGVTNFISGYMASIEFINQLQNQEDKTTLDSLIKVFNPDKSSADLNSVSRVASQKNEPTKNDDQNWFSGSFGVGGGKAISEKLISEGANIIFPVAGPQTEDTLGTIKERNKEGKVFVVGVDTDQVQLYKNYKNYFITSASKTLSMATQAALINSKVYEGTVSKEDKAKYQGYEKDGTPISGPWDGHDVWFNGDISYGSDNKVSEENYRQLMALLEGAGEALSETYHELTEGKNSAQEILDSQIISKMGLAAAAATKKI</sequence>
<dbReference type="Gene3D" id="3.40.50.2300">
    <property type="match status" value="2"/>
</dbReference>
<comment type="similarity">
    <text evidence="2">Belongs to the BMP lipoprotein family.</text>
</comment>
<evidence type="ECO:0000256" key="4">
    <source>
        <dbReference type="ARBA" id="ARBA00022729"/>
    </source>
</evidence>
<gene>
    <name evidence="9" type="ORF">SSABA_v1c00770</name>
</gene>
<dbReference type="STRING" id="1276257.SSABA_v1c00770"/>
<dbReference type="NCBIfam" id="NF038029">
    <property type="entry name" value="LP_plasma"/>
    <property type="match status" value="1"/>
</dbReference>
<feature type="chain" id="PRO_5004877088" evidence="7">
    <location>
        <begin position="24"/>
        <end position="431"/>
    </location>
</feature>
<dbReference type="OrthoDB" id="9769871at2"/>
<evidence type="ECO:0000256" key="2">
    <source>
        <dbReference type="ARBA" id="ARBA00008610"/>
    </source>
</evidence>
<dbReference type="Pfam" id="PF02608">
    <property type="entry name" value="Bmp"/>
    <property type="match status" value="2"/>
</dbReference>
<evidence type="ECO:0000313" key="9">
    <source>
        <dbReference type="EMBL" id="AHI53489.1"/>
    </source>
</evidence>
<dbReference type="PROSITE" id="PS51257">
    <property type="entry name" value="PROKAR_LIPOPROTEIN"/>
    <property type="match status" value="1"/>
</dbReference>
<dbReference type="AlphaFoldDB" id="W6AIF8"/>
<dbReference type="PANTHER" id="PTHR34296:SF2">
    <property type="entry name" value="ABC TRANSPORTER GUANOSINE-BINDING PROTEIN NUPN"/>
    <property type="match status" value="1"/>
</dbReference>
<keyword evidence="5" id="KW-0472">Membrane</keyword>
<evidence type="ECO:0000256" key="1">
    <source>
        <dbReference type="ARBA" id="ARBA00004193"/>
    </source>
</evidence>